<dbReference type="Proteomes" id="UP000241394">
    <property type="component" value="Chromosome LG15"/>
</dbReference>
<feature type="compositionally biased region" description="Polar residues" evidence="4">
    <location>
        <begin position="269"/>
        <end position="283"/>
    </location>
</feature>
<accession>A0A2R6QL35</accession>
<evidence type="ECO:0000256" key="4">
    <source>
        <dbReference type="SAM" id="MobiDB-lite"/>
    </source>
</evidence>
<dbReference type="Gramene" id="PSS10111">
    <property type="protein sequence ID" value="PSS10111"/>
    <property type="gene ID" value="CEY00_Acc17199"/>
</dbReference>
<keyword evidence="1" id="KW-0112">Calmodulin-binding</keyword>
<dbReference type="InParanoid" id="A0A2R6QL35"/>
<evidence type="ECO:0000256" key="1">
    <source>
        <dbReference type="ARBA" id="ARBA00022860"/>
    </source>
</evidence>
<evidence type="ECO:0000313" key="6">
    <source>
        <dbReference type="EMBL" id="PSS10111.1"/>
    </source>
</evidence>
<gene>
    <name evidence="6" type="ORF">CEY00_Acc17199</name>
</gene>
<dbReference type="InterPro" id="IPR025064">
    <property type="entry name" value="DUF4005"/>
</dbReference>
<feature type="compositionally biased region" description="Polar residues" evidence="4">
    <location>
        <begin position="381"/>
        <end position="395"/>
    </location>
</feature>
<feature type="domain" description="DUF4005" evidence="5">
    <location>
        <begin position="271"/>
        <end position="333"/>
    </location>
</feature>
<reference evidence="7" key="2">
    <citation type="journal article" date="2018" name="BMC Genomics">
        <title>A manually annotated Actinidia chinensis var. chinensis (kiwifruit) genome highlights the challenges associated with draft genomes and gene prediction in plants.</title>
        <authorList>
            <person name="Pilkington S.M."/>
            <person name="Crowhurst R."/>
            <person name="Hilario E."/>
            <person name="Nardozza S."/>
            <person name="Fraser L."/>
            <person name="Peng Y."/>
            <person name="Gunaseelan K."/>
            <person name="Simpson R."/>
            <person name="Tahir J."/>
            <person name="Deroles S.C."/>
            <person name="Templeton K."/>
            <person name="Luo Z."/>
            <person name="Davy M."/>
            <person name="Cheng C."/>
            <person name="McNeilage M."/>
            <person name="Scaglione D."/>
            <person name="Liu Y."/>
            <person name="Zhang Q."/>
            <person name="Datson P."/>
            <person name="De Silva N."/>
            <person name="Gardiner S.E."/>
            <person name="Bassett H."/>
            <person name="Chagne D."/>
            <person name="McCallum J."/>
            <person name="Dzierzon H."/>
            <person name="Deng C."/>
            <person name="Wang Y.Y."/>
            <person name="Barron L."/>
            <person name="Manako K."/>
            <person name="Bowen J."/>
            <person name="Foster T.M."/>
            <person name="Erridge Z.A."/>
            <person name="Tiffin H."/>
            <person name="Waite C.N."/>
            <person name="Davies K.M."/>
            <person name="Grierson E.P."/>
            <person name="Laing W.A."/>
            <person name="Kirk R."/>
            <person name="Chen X."/>
            <person name="Wood M."/>
            <person name="Montefiori M."/>
            <person name="Brummell D.A."/>
            <person name="Schwinn K.E."/>
            <person name="Catanach A."/>
            <person name="Fullerton C."/>
            <person name="Li D."/>
            <person name="Meiyalaghan S."/>
            <person name="Nieuwenhuizen N."/>
            <person name="Read N."/>
            <person name="Prakash R."/>
            <person name="Hunter D."/>
            <person name="Zhang H."/>
            <person name="McKenzie M."/>
            <person name="Knabel M."/>
            <person name="Harris A."/>
            <person name="Allan A.C."/>
            <person name="Gleave A."/>
            <person name="Chen A."/>
            <person name="Janssen B.J."/>
            <person name="Plunkett B."/>
            <person name="Ampomah-Dwamena C."/>
            <person name="Voogd C."/>
            <person name="Leif D."/>
            <person name="Lafferty D."/>
            <person name="Souleyre E.J.F."/>
            <person name="Varkonyi-Gasic E."/>
            <person name="Gambi F."/>
            <person name="Hanley J."/>
            <person name="Yao J.L."/>
            <person name="Cheung J."/>
            <person name="David K.M."/>
            <person name="Warren B."/>
            <person name="Marsh K."/>
            <person name="Snowden K.C."/>
            <person name="Lin-Wang K."/>
            <person name="Brian L."/>
            <person name="Martinez-Sanchez M."/>
            <person name="Wang M."/>
            <person name="Ileperuma N."/>
            <person name="Macnee N."/>
            <person name="Campin R."/>
            <person name="McAtee P."/>
            <person name="Drummond R.S.M."/>
            <person name="Espley R.V."/>
            <person name="Ireland H.S."/>
            <person name="Wu R."/>
            <person name="Atkinson R.G."/>
            <person name="Karunairetnam S."/>
            <person name="Bulley S."/>
            <person name="Chunkath S."/>
            <person name="Hanley Z."/>
            <person name="Storey R."/>
            <person name="Thrimawithana A.H."/>
            <person name="Thomson S."/>
            <person name="David C."/>
            <person name="Testolin R."/>
            <person name="Huang H."/>
            <person name="Hellens R.P."/>
            <person name="Schaffer R.J."/>
        </authorList>
    </citation>
    <scope>NUCLEOTIDE SEQUENCE [LARGE SCALE GENOMIC DNA]</scope>
    <source>
        <strain evidence="7">cv. Red5</strain>
    </source>
</reference>
<evidence type="ECO:0000259" key="5">
    <source>
        <dbReference type="Pfam" id="PF13178"/>
    </source>
</evidence>
<dbReference type="CDD" id="cd23767">
    <property type="entry name" value="IQCD"/>
    <property type="match status" value="1"/>
</dbReference>
<comment type="subunit">
    <text evidence="3">Binds to multiple calmodulin (CaM) in the presence of Ca(2+) and CaM-like proteins.</text>
</comment>
<proteinExistence type="inferred from homology"/>
<name>A0A2R6QL35_ACTCC</name>
<evidence type="ECO:0000313" key="7">
    <source>
        <dbReference type="Proteomes" id="UP000241394"/>
    </source>
</evidence>
<dbReference type="InterPro" id="IPR000048">
    <property type="entry name" value="IQ_motif_EF-hand-BS"/>
</dbReference>
<dbReference type="PROSITE" id="PS50096">
    <property type="entry name" value="IQ"/>
    <property type="match status" value="2"/>
</dbReference>
<feature type="region of interest" description="Disordered" evidence="4">
    <location>
        <begin position="268"/>
        <end position="288"/>
    </location>
</feature>
<evidence type="ECO:0000256" key="3">
    <source>
        <dbReference type="ARBA" id="ARBA00024378"/>
    </source>
</evidence>
<dbReference type="Pfam" id="PF13178">
    <property type="entry name" value="DUF4005"/>
    <property type="match status" value="1"/>
</dbReference>
<dbReference type="AlphaFoldDB" id="A0A2R6QL35"/>
<reference evidence="6 7" key="1">
    <citation type="submission" date="2017-07" db="EMBL/GenBank/DDBJ databases">
        <title>An improved, manually edited Actinidia chinensis var. chinensis (kiwifruit) genome highlights the challenges associated with draft genomes and gene prediction in plants.</title>
        <authorList>
            <person name="Pilkington S."/>
            <person name="Crowhurst R."/>
            <person name="Hilario E."/>
            <person name="Nardozza S."/>
            <person name="Fraser L."/>
            <person name="Peng Y."/>
            <person name="Gunaseelan K."/>
            <person name="Simpson R."/>
            <person name="Tahir J."/>
            <person name="Deroles S."/>
            <person name="Templeton K."/>
            <person name="Luo Z."/>
            <person name="Davy M."/>
            <person name="Cheng C."/>
            <person name="Mcneilage M."/>
            <person name="Scaglione D."/>
            <person name="Liu Y."/>
            <person name="Zhang Q."/>
            <person name="Datson P."/>
            <person name="De Silva N."/>
            <person name="Gardiner S."/>
            <person name="Bassett H."/>
            <person name="Chagne D."/>
            <person name="Mccallum J."/>
            <person name="Dzierzon H."/>
            <person name="Deng C."/>
            <person name="Wang Y.-Y."/>
            <person name="Barron N."/>
            <person name="Manako K."/>
            <person name="Bowen J."/>
            <person name="Foster T."/>
            <person name="Erridge Z."/>
            <person name="Tiffin H."/>
            <person name="Waite C."/>
            <person name="Davies K."/>
            <person name="Grierson E."/>
            <person name="Laing W."/>
            <person name="Kirk R."/>
            <person name="Chen X."/>
            <person name="Wood M."/>
            <person name="Montefiori M."/>
            <person name="Brummell D."/>
            <person name="Schwinn K."/>
            <person name="Catanach A."/>
            <person name="Fullerton C."/>
            <person name="Li D."/>
            <person name="Meiyalaghan S."/>
            <person name="Nieuwenhuizen N."/>
            <person name="Read N."/>
            <person name="Prakash R."/>
            <person name="Hunter D."/>
            <person name="Zhang H."/>
            <person name="Mckenzie M."/>
            <person name="Knabel M."/>
            <person name="Harris A."/>
            <person name="Allan A."/>
            <person name="Chen A."/>
            <person name="Janssen B."/>
            <person name="Plunkett B."/>
            <person name="Dwamena C."/>
            <person name="Voogd C."/>
            <person name="Leif D."/>
            <person name="Lafferty D."/>
            <person name="Souleyre E."/>
            <person name="Varkonyi-Gasic E."/>
            <person name="Gambi F."/>
            <person name="Hanley J."/>
            <person name="Yao J.-L."/>
            <person name="Cheung J."/>
            <person name="David K."/>
            <person name="Warren B."/>
            <person name="Marsh K."/>
            <person name="Snowden K."/>
            <person name="Lin-Wang K."/>
            <person name="Brian L."/>
            <person name="Martinez-Sanchez M."/>
            <person name="Wang M."/>
            <person name="Ileperuma N."/>
            <person name="Macnee N."/>
            <person name="Campin R."/>
            <person name="Mcatee P."/>
            <person name="Drummond R."/>
            <person name="Espley R."/>
            <person name="Ireland H."/>
            <person name="Wu R."/>
            <person name="Atkinson R."/>
            <person name="Karunairetnam S."/>
            <person name="Bulley S."/>
            <person name="Chunkath S."/>
            <person name="Hanley Z."/>
            <person name="Storey R."/>
            <person name="Thrimawithana A."/>
            <person name="Thomson S."/>
            <person name="David C."/>
            <person name="Testolin R."/>
        </authorList>
    </citation>
    <scope>NUCLEOTIDE SEQUENCE [LARGE SCALE GENOMIC DNA]</scope>
    <source>
        <strain evidence="7">cv. Red5</strain>
        <tissue evidence="6">Young leaf</tissue>
    </source>
</reference>
<keyword evidence="7" id="KW-1185">Reference proteome</keyword>
<feature type="region of interest" description="Disordered" evidence="4">
    <location>
        <begin position="381"/>
        <end position="403"/>
    </location>
</feature>
<evidence type="ECO:0000256" key="2">
    <source>
        <dbReference type="ARBA" id="ARBA00024341"/>
    </source>
</evidence>
<dbReference type="Pfam" id="PF00612">
    <property type="entry name" value="IQ"/>
    <property type="match status" value="2"/>
</dbReference>
<protein>
    <submittedName>
        <fullName evidence="6">Protein IQ-DOMAIN like</fullName>
    </submittedName>
</protein>
<comment type="caution">
    <text evidence="6">The sequence shown here is derived from an EMBL/GenBank/DDBJ whole genome shotgun (WGS) entry which is preliminary data.</text>
</comment>
<comment type="similarity">
    <text evidence="2">Belongs to the IQD family.</text>
</comment>
<dbReference type="GO" id="GO:0005516">
    <property type="term" value="F:calmodulin binding"/>
    <property type="evidence" value="ECO:0007669"/>
    <property type="project" value="UniProtKB-KW"/>
</dbReference>
<dbReference type="PANTHER" id="PTHR32295">
    <property type="entry name" value="IQ-DOMAIN 5-RELATED"/>
    <property type="match status" value="1"/>
</dbReference>
<feature type="region of interest" description="Disordered" evidence="4">
    <location>
        <begin position="309"/>
        <end position="340"/>
    </location>
</feature>
<dbReference type="OrthoDB" id="1298402at2759"/>
<dbReference type="EMBL" id="NKQK01000015">
    <property type="protein sequence ID" value="PSS10111.1"/>
    <property type="molecule type" value="Genomic_DNA"/>
</dbReference>
<feature type="compositionally biased region" description="Basic and acidic residues" evidence="4">
    <location>
        <begin position="311"/>
        <end position="323"/>
    </location>
</feature>
<dbReference type="Gene3D" id="1.20.5.190">
    <property type="match status" value="1"/>
</dbReference>
<dbReference type="OMA" id="YDANITS"/>
<sequence>MEKASKWIRNLLMGKREEKNKKETTSFSAESLAILAATDPKEKRRWSFGRSSNVDISCNKSRSFESIVTIQPETKVIAEFESKQNHATGKPVAGHETTKTIIQAKLAAIVTGPLENAAATKIQAIFRSYLARRALIALRGLVKLQALVRGYLVRKRAGATLRCMHALISIQVRARVQRLQMAEEAQPIHTKRTATRTELVPYNQHRKTINTTEPRDAQIQRIEHEVAPPFPRRLSISNRENQLQMFPNRPALADMSSRNSDQFDKYSLTPLSQRSSRHNSPISKSPLPEYAGHLLQHYPWLPSYMSNTESSRAKERSPSEPKQRPKSGIKKKVRRSMSNDRIDLTQEIRVRPSAQKYQHPWLMKLYRSTKKAVKDGDYDSVSATTNNSNFKSLISSEPPVNLY</sequence>
<dbReference type="PANTHER" id="PTHR32295:SF263">
    <property type="entry name" value="DUF4005 DOMAIN-CONTAINING PROTEIN"/>
    <property type="match status" value="1"/>
</dbReference>
<organism evidence="6 7">
    <name type="scientific">Actinidia chinensis var. chinensis</name>
    <name type="common">Chinese soft-hair kiwi</name>
    <dbReference type="NCBI Taxonomy" id="1590841"/>
    <lineage>
        <taxon>Eukaryota</taxon>
        <taxon>Viridiplantae</taxon>
        <taxon>Streptophyta</taxon>
        <taxon>Embryophyta</taxon>
        <taxon>Tracheophyta</taxon>
        <taxon>Spermatophyta</taxon>
        <taxon>Magnoliopsida</taxon>
        <taxon>eudicotyledons</taxon>
        <taxon>Gunneridae</taxon>
        <taxon>Pentapetalae</taxon>
        <taxon>asterids</taxon>
        <taxon>Ericales</taxon>
        <taxon>Actinidiaceae</taxon>
        <taxon>Actinidia</taxon>
    </lineage>
</organism>
<feature type="compositionally biased region" description="Basic residues" evidence="4">
    <location>
        <begin position="324"/>
        <end position="335"/>
    </location>
</feature>
<dbReference type="SMART" id="SM00015">
    <property type="entry name" value="IQ"/>
    <property type="match status" value="2"/>
</dbReference>